<dbReference type="InterPro" id="IPR039420">
    <property type="entry name" value="WalR-like"/>
</dbReference>
<feature type="domain" description="HTH luxR-type" evidence="4">
    <location>
        <begin position="145"/>
        <end position="210"/>
    </location>
</feature>
<dbReference type="InterPro" id="IPR000792">
    <property type="entry name" value="Tscrpt_reg_LuxR_C"/>
</dbReference>
<keyword evidence="7" id="KW-1185">Reference proteome</keyword>
<dbReference type="Pfam" id="PF00072">
    <property type="entry name" value="Response_reg"/>
    <property type="match status" value="1"/>
</dbReference>
<gene>
    <name evidence="6" type="ORF">SAMN05444167_1749</name>
</gene>
<sequence length="218" mass="23750">MNPIPVLLADDHPVVRRGLKATIEDDKDLQVVAEAADGNDALRLMEELSPAVAILDIDMPGLNGLGVAREVKQRSLSTRIIFMTFHADEDLMRAAMDVGGKGYLLKGSETEEVCAAIHAVNAGRTYIGSAMAAVLLNQKTESAGSAINLKILTLTEKKVLRLIADGLSSKEIGDELGIHYRTVENHRTNMCRKLEIEGANALARFALQHRAALHERLY</sequence>
<evidence type="ECO:0000259" key="4">
    <source>
        <dbReference type="PROSITE" id="PS50043"/>
    </source>
</evidence>
<dbReference type="Gene3D" id="3.40.50.2300">
    <property type="match status" value="1"/>
</dbReference>
<evidence type="ECO:0000313" key="6">
    <source>
        <dbReference type="EMBL" id="SDF21983.1"/>
    </source>
</evidence>
<dbReference type="PROSITE" id="PS00622">
    <property type="entry name" value="HTH_LUXR_1"/>
    <property type="match status" value="1"/>
</dbReference>
<reference evidence="6 7" key="1">
    <citation type="submission" date="2016-10" db="EMBL/GenBank/DDBJ databases">
        <authorList>
            <person name="de Groot N.N."/>
        </authorList>
    </citation>
    <scope>NUCLEOTIDE SEQUENCE [LARGE SCALE GENOMIC DNA]</scope>
    <source>
        <strain evidence="6 7">GAS232</strain>
    </source>
</reference>
<evidence type="ECO:0000256" key="3">
    <source>
        <dbReference type="PROSITE-ProRule" id="PRU00169"/>
    </source>
</evidence>
<dbReference type="PANTHER" id="PTHR43214">
    <property type="entry name" value="TWO-COMPONENT RESPONSE REGULATOR"/>
    <property type="match status" value="1"/>
</dbReference>
<dbReference type="PRINTS" id="PR00038">
    <property type="entry name" value="HTHLUXR"/>
</dbReference>
<dbReference type="InterPro" id="IPR058245">
    <property type="entry name" value="NreC/VraR/RcsB-like_REC"/>
</dbReference>
<dbReference type="CDD" id="cd06170">
    <property type="entry name" value="LuxR_C_like"/>
    <property type="match status" value="1"/>
</dbReference>
<accession>A0A1G7JAS8</accession>
<dbReference type="InterPro" id="IPR011006">
    <property type="entry name" value="CheY-like_superfamily"/>
</dbReference>
<dbReference type="SMART" id="SM00421">
    <property type="entry name" value="HTH_LUXR"/>
    <property type="match status" value="1"/>
</dbReference>
<dbReference type="InterPro" id="IPR016032">
    <property type="entry name" value="Sig_transdc_resp-reg_C-effctor"/>
</dbReference>
<dbReference type="EMBL" id="LT629690">
    <property type="protein sequence ID" value="SDF21983.1"/>
    <property type="molecule type" value="Genomic_DNA"/>
</dbReference>
<evidence type="ECO:0000256" key="1">
    <source>
        <dbReference type="ARBA" id="ARBA00022553"/>
    </source>
</evidence>
<feature type="modified residue" description="4-aspartylphosphate" evidence="3">
    <location>
        <position position="56"/>
    </location>
</feature>
<dbReference type="CDD" id="cd17535">
    <property type="entry name" value="REC_NarL-like"/>
    <property type="match status" value="1"/>
</dbReference>
<evidence type="ECO:0000313" key="7">
    <source>
        <dbReference type="Proteomes" id="UP000182427"/>
    </source>
</evidence>
<dbReference type="PROSITE" id="PS50043">
    <property type="entry name" value="HTH_LUXR_2"/>
    <property type="match status" value="1"/>
</dbReference>
<dbReference type="OrthoDB" id="9780153at2"/>
<protein>
    <submittedName>
        <fullName evidence="6">Two component transcriptional regulator, LuxR family</fullName>
    </submittedName>
</protein>
<organism evidence="6 7">
    <name type="scientific">Terriglobus roseus</name>
    <dbReference type="NCBI Taxonomy" id="392734"/>
    <lineage>
        <taxon>Bacteria</taxon>
        <taxon>Pseudomonadati</taxon>
        <taxon>Acidobacteriota</taxon>
        <taxon>Terriglobia</taxon>
        <taxon>Terriglobales</taxon>
        <taxon>Acidobacteriaceae</taxon>
        <taxon>Terriglobus</taxon>
    </lineage>
</organism>
<dbReference type="InterPro" id="IPR001789">
    <property type="entry name" value="Sig_transdc_resp-reg_receiver"/>
</dbReference>
<dbReference type="SUPFAM" id="SSF46894">
    <property type="entry name" value="C-terminal effector domain of the bipartite response regulators"/>
    <property type="match status" value="1"/>
</dbReference>
<dbReference type="PANTHER" id="PTHR43214:SF43">
    <property type="entry name" value="TWO-COMPONENT RESPONSE REGULATOR"/>
    <property type="match status" value="1"/>
</dbReference>
<keyword evidence="2" id="KW-0238">DNA-binding</keyword>
<dbReference type="Pfam" id="PF00196">
    <property type="entry name" value="GerE"/>
    <property type="match status" value="1"/>
</dbReference>
<dbReference type="AlphaFoldDB" id="A0A1G7JAS8"/>
<dbReference type="PROSITE" id="PS50110">
    <property type="entry name" value="RESPONSE_REGULATORY"/>
    <property type="match status" value="1"/>
</dbReference>
<dbReference type="Proteomes" id="UP000182427">
    <property type="component" value="Chromosome I"/>
</dbReference>
<dbReference type="RefSeq" id="WP_083344785.1">
    <property type="nucleotide sequence ID" value="NZ_LT629690.1"/>
</dbReference>
<feature type="domain" description="Response regulatory" evidence="5">
    <location>
        <begin position="5"/>
        <end position="121"/>
    </location>
</feature>
<dbReference type="GO" id="GO:0000160">
    <property type="term" value="P:phosphorelay signal transduction system"/>
    <property type="evidence" value="ECO:0007669"/>
    <property type="project" value="InterPro"/>
</dbReference>
<evidence type="ECO:0000256" key="2">
    <source>
        <dbReference type="ARBA" id="ARBA00023125"/>
    </source>
</evidence>
<dbReference type="SMART" id="SM00448">
    <property type="entry name" value="REC"/>
    <property type="match status" value="1"/>
</dbReference>
<keyword evidence="1 3" id="KW-0597">Phosphoprotein</keyword>
<name>A0A1G7JAS8_9BACT</name>
<proteinExistence type="predicted"/>
<evidence type="ECO:0000259" key="5">
    <source>
        <dbReference type="PROSITE" id="PS50110"/>
    </source>
</evidence>
<dbReference type="GO" id="GO:0003677">
    <property type="term" value="F:DNA binding"/>
    <property type="evidence" value="ECO:0007669"/>
    <property type="project" value="UniProtKB-KW"/>
</dbReference>
<dbReference type="SUPFAM" id="SSF52172">
    <property type="entry name" value="CheY-like"/>
    <property type="match status" value="1"/>
</dbReference>
<dbReference type="GO" id="GO:0006355">
    <property type="term" value="P:regulation of DNA-templated transcription"/>
    <property type="evidence" value="ECO:0007669"/>
    <property type="project" value="InterPro"/>
</dbReference>